<accession>A0AAD6UE23</accession>
<evidence type="ECO:0000313" key="1">
    <source>
        <dbReference type="EMBL" id="KAJ7100083.1"/>
    </source>
</evidence>
<evidence type="ECO:0000313" key="2">
    <source>
        <dbReference type="Proteomes" id="UP001222325"/>
    </source>
</evidence>
<sequence length="201" mass="21247">MTVYRAARTAGKTAAAVIKHFEQETKRTAVLLPGPSGFAQRAQGVPRAGSGSIRQFGTNVIGHFLLTQLLLAPDDGVDFASLTGGPERDVWLKTTRSASWKLYGESKMGNLFISNHVATKYAGVLVSWAVHLGGLKSFYAPPRGTQSAQPDAVCGSCWAPCIRAVARDPTCTLRPICPVRSAVAVVLKPSSPPPPVHADAA</sequence>
<comment type="caution">
    <text evidence="1">The sequence shown here is derived from an EMBL/GenBank/DDBJ whole genome shotgun (WGS) entry which is preliminary data.</text>
</comment>
<organism evidence="1 2">
    <name type="scientific">Mycena belliarum</name>
    <dbReference type="NCBI Taxonomy" id="1033014"/>
    <lineage>
        <taxon>Eukaryota</taxon>
        <taxon>Fungi</taxon>
        <taxon>Dikarya</taxon>
        <taxon>Basidiomycota</taxon>
        <taxon>Agaricomycotina</taxon>
        <taxon>Agaricomycetes</taxon>
        <taxon>Agaricomycetidae</taxon>
        <taxon>Agaricales</taxon>
        <taxon>Marasmiineae</taxon>
        <taxon>Mycenaceae</taxon>
        <taxon>Mycena</taxon>
    </lineage>
</organism>
<dbReference type="Gene3D" id="3.40.50.720">
    <property type="entry name" value="NAD(P)-binding Rossmann-like Domain"/>
    <property type="match status" value="1"/>
</dbReference>
<name>A0AAD6UE23_9AGAR</name>
<proteinExistence type="predicted"/>
<dbReference type="AlphaFoldDB" id="A0AAD6UE23"/>
<reference evidence="1" key="1">
    <citation type="submission" date="2023-03" db="EMBL/GenBank/DDBJ databases">
        <title>Massive genome expansion in bonnet fungi (Mycena s.s.) driven by repeated elements and novel gene families across ecological guilds.</title>
        <authorList>
            <consortium name="Lawrence Berkeley National Laboratory"/>
            <person name="Harder C.B."/>
            <person name="Miyauchi S."/>
            <person name="Viragh M."/>
            <person name="Kuo A."/>
            <person name="Thoen E."/>
            <person name="Andreopoulos B."/>
            <person name="Lu D."/>
            <person name="Skrede I."/>
            <person name="Drula E."/>
            <person name="Henrissat B."/>
            <person name="Morin E."/>
            <person name="Kohler A."/>
            <person name="Barry K."/>
            <person name="LaButti K."/>
            <person name="Morin E."/>
            <person name="Salamov A."/>
            <person name="Lipzen A."/>
            <person name="Mereny Z."/>
            <person name="Hegedus B."/>
            <person name="Baldrian P."/>
            <person name="Stursova M."/>
            <person name="Weitz H."/>
            <person name="Taylor A."/>
            <person name="Grigoriev I.V."/>
            <person name="Nagy L.G."/>
            <person name="Martin F."/>
            <person name="Kauserud H."/>
        </authorList>
    </citation>
    <scope>NUCLEOTIDE SEQUENCE</scope>
    <source>
        <strain evidence="1">CBHHK173m</strain>
    </source>
</reference>
<dbReference type="Proteomes" id="UP001222325">
    <property type="component" value="Unassembled WGS sequence"/>
</dbReference>
<protein>
    <submittedName>
        <fullName evidence="1">Uncharacterized protein</fullName>
    </submittedName>
</protein>
<gene>
    <name evidence="1" type="ORF">B0H15DRAFT_944456</name>
</gene>
<keyword evidence="2" id="KW-1185">Reference proteome</keyword>
<dbReference type="EMBL" id="JARJCN010000006">
    <property type="protein sequence ID" value="KAJ7100083.1"/>
    <property type="molecule type" value="Genomic_DNA"/>
</dbReference>